<reference evidence="3" key="1">
    <citation type="submission" date="2024-04" db="EMBL/GenBank/DDBJ databases">
        <title>Salinicola lusitanus LLJ914,a marine bacterium isolated from the Okinawa Trough.</title>
        <authorList>
            <person name="Li J."/>
        </authorList>
    </citation>
    <scope>NUCLEOTIDE SEQUENCE [LARGE SCALE GENOMIC DNA]</scope>
</reference>
<comment type="caution">
    <text evidence="2">The sequence shown here is derived from an EMBL/GenBank/DDBJ whole genome shotgun (WGS) entry which is preliminary data.</text>
</comment>
<dbReference type="GO" id="GO:0035556">
    <property type="term" value="P:intracellular signal transduction"/>
    <property type="evidence" value="ECO:0007669"/>
    <property type="project" value="TreeGrafter"/>
</dbReference>
<dbReference type="AlphaFoldDB" id="A0AAW0MJT0"/>
<dbReference type="GO" id="GO:0005068">
    <property type="term" value="F:transmembrane receptor protein tyrosine kinase adaptor activity"/>
    <property type="evidence" value="ECO:0007669"/>
    <property type="project" value="TreeGrafter"/>
</dbReference>
<evidence type="ECO:0008006" key="4">
    <source>
        <dbReference type="Google" id="ProtNLM"/>
    </source>
</evidence>
<dbReference type="EMBL" id="JBBPFD010000081">
    <property type="protein sequence ID" value="KAK7880555.1"/>
    <property type="molecule type" value="Genomic_DNA"/>
</dbReference>
<proteinExistence type="predicted"/>
<dbReference type="InterPro" id="IPR030523">
    <property type="entry name" value="SH2B"/>
</dbReference>
<dbReference type="Gene3D" id="2.30.29.30">
    <property type="entry name" value="Pleckstrin-homology domain (PH domain)/Phosphotyrosine-binding domain (PTB)"/>
    <property type="match status" value="1"/>
</dbReference>
<evidence type="ECO:0000313" key="2">
    <source>
        <dbReference type="EMBL" id="KAK7880555.1"/>
    </source>
</evidence>
<accession>A0AAW0MJT0</accession>
<name>A0AAW0MJT0_9GOBI</name>
<dbReference type="PANTHER" id="PTHR10872">
    <property type="entry name" value="SH2B ADAPTER PROTEIN"/>
    <property type="match status" value="1"/>
</dbReference>
<sequence length="195" mass="21468">CERAESRSVPLRTTSGPVDSLGFPSVCFIRAQTAAPAARPARSSCCRGEPARSCRGEPTVERRTLAQVSSGAEGEGARGRAREEYYLEFFIPPKRPCCSIVDVRSTTALEMPDKENTFLLQLDSSAQYMIETRDAVQMRAWLSDIRNAVCLSEQDESEGTGPLDISGTPEIIDRLSQGVWRTNLRSRDLPYPGHG</sequence>
<organism evidence="2 3">
    <name type="scientific">Mugilogobius chulae</name>
    <name type="common">yellowstripe goby</name>
    <dbReference type="NCBI Taxonomy" id="88201"/>
    <lineage>
        <taxon>Eukaryota</taxon>
        <taxon>Metazoa</taxon>
        <taxon>Chordata</taxon>
        <taxon>Craniata</taxon>
        <taxon>Vertebrata</taxon>
        <taxon>Euteleostomi</taxon>
        <taxon>Actinopterygii</taxon>
        <taxon>Neopterygii</taxon>
        <taxon>Teleostei</taxon>
        <taxon>Neoteleostei</taxon>
        <taxon>Acanthomorphata</taxon>
        <taxon>Gobiaria</taxon>
        <taxon>Gobiiformes</taxon>
        <taxon>Gobioidei</taxon>
        <taxon>Gobiidae</taxon>
        <taxon>Gobionellinae</taxon>
        <taxon>Mugilogobius</taxon>
    </lineage>
</organism>
<protein>
    <recommendedName>
        <fullName evidence="4">PH domain-containing protein</fullName>
    </recommendedName>
</protein>
<dbReference type="InterPro" id="IPR011993">
    <property type="entry name" value="PH-like_dom_sf"/>
</dbReference>
<dbReference type="PANTHER" id="PTHR10872:SF3">
    <property type="entry name" value="SH2B ADAPTER PROTEIN 1"/>
    <property type="match status" value="1"/>
</dbReference>
<keyword evidence="3" id="KW-1185">Reference proteome</keyword>
<dbReference type="GO" id="GO:0005886">
    <property type="term" value="C:plasma membrane"/>
    <property type="evidence" value="ECO:0007669"/>
    <property type="project" value="TreeGrafter"/>
</dbReference>
<feature type="non-terminal residue" evidence="2">
    <location>
        <position position="1"/>
    </location>
</feature>
<dbReference type="SUPFAM" id="SSF50729">
    <property type="entry name" value="PH domain-like"/>
    <property type="match status" value="1"/>
</dbReference>
<keyword evidence="1" id="KW-0597">Phosphoprotein</keyword>
<evidence type="ECO:0000256" key="1">
    <source>
        <dbReference type="ARBA" id="ARBA00022553"/>
    </source>
</evidence>
<gene>
    <name evidence="2" type="ORF">WMY93_032814</name>
</gene>
<dbReference type="Proteomes" id="UP001460270">
    <property type="component" value="Unassembled WGS sequence"/>
</dbReference>
<evidence type="ECO:0000313" key="3">
    <source>
        <dbReference type="Proteomes" id="UP001460270"/>
    </source>
</evidence>